<evidence type="ECO:0000313" key="2">
    <source>
        <dbReference type="Proteomes" id="UP000246005"/>
    </source>
</evidence>
<proteinExistence type="predicted"/>
<comment type="caution">
    <text evidence="1">The sequence shown here is derived from an EMBL/GenBank/DDBJ whole genome shotgun (WGS) entry which is preliminary data.</text>
</comment>
<reference evidence="1 2" key="1">
    <citation type="submission" date="2018-05" db="EMBL/GenBank/DDBJ databases">
        <title>Genomic Encyclopedia of Type Strains, Phase IV (KMG-IV): sequencing the most valuable type-strain genomes for metagenomic binning, comparative biology and taxonomic classification.</title>
        <authorList>
            <person name="Goeker M."/>
        </authorList>
    </citation>
    <scope>NUCLEOTIDE SEQUENCE [LARGE SCALE GENOMIC DNA]</scope>
    <source>
        <strain evidence="1 2">DSM 45480</strain>
    </source>
</reference>
<sequence length="98" mass="10833">MARTSGIVLVIDRARGGQPYVAAVDLLRIYRQISPTQMEGLPIWEAQLVEHLLSTGEFVRDSQVMRLTCGEYTRPVVRLEAPQRSNADVQPGKGGGVR</sequence>
<accession>A0A316IBZ7</accession>
<protein>
    <submittedName>
        <fullName evidence="1">Uncharacterized protein</fullName>
    </submittedName>
</protein>
<name>A0A316IBZ7_9PSEU</name>
<gene>
    <name evidence="1" type="ORF">C8D88_101329</name>
</gene>
<dbReference type="Proteomes" id="UP000246005">
    <property type="component" value="Unassembled WGS sequence"/>
</dbReference>
<dbReference type="AlphaFoldDB" id="A0A316IBZ7"/>
<dbReference type="EMBL" id="QGHB01000001">
    <property type="protein sequence ID" value="PWK90313.1"/>
    <property type="molecule type" value="Genomic_DNA"/>
</dbReference>
<organism evidence="1 2">
    <name type="scientific">Lentzea atacamensis</name>
    <dbReference type="NCBI Taxonomy" id="531938"/>
    <lineage>
        <taxon>Bacteria</taxon>
        <taxon>Bacillati</taxon>
        <taxon>Actinomycetota</taxon>
        <taxon>Actinomycetes</taxon>
        <taxon>Pseudonocardiales</taxon>
        <taxon>Pseudonocardiaceae</taxon>
        <taxon>Lentzea</taxon>
    </lineage>
</organism>
<evidence type="ECO:0000313" key="1">
    <source>
        <dbReference type="EMBL" id="PWK90313.1"/>
    </source>
</evidence>